<feature type="compositionally biased region" description="Basic and acidic residues" evidence="1">
    <location>
        <begin position="33"/>
        <end position="55"/>
    </location>
</feature>
<dbReference type="InterPro" id="IPR008978">
    <property type="entry name" value="HSP20-like_chaperone"/>
</dbReference>
<dbReference type="Gene3D" id="2.60.40.790">
    <property type="match status" value="1"/>
</dbReference>
<dbReference type="PROSITE" id="PS51203">
    <property type="entry name" value="CS"/>
    <property type="match status" value="1"/>
</dbReference>
<feature type="region of interest" description="Disordered" evidence="1">
    <location>
        <begin position="1"/>
        <end position="55"/>
    </location>
</feature>
<dbReference type="Pfam" id="PF04969">
    <property type="entry name" value="CS"/>
    <property type="match status" value="1"/>
</dbReference>
<sequence>MSKKGIDYSKWDKIDDSDDEKEPPPSEMAPKGVDSKSEKGLSEMTKEMLLKDHPELAAQAGLVQQTKASKKDKKRKQYHHEGQLVYEWDQSLDEVNLYIDPPPGLSASQFDIEIKSDHLMVGIKGNRERYLNHNLWGRAKHSESFWTVEDGELHITLTKLDKAKAWDAALAGHEPLDPLTATEVRKEIMLERFQEEHPGFNFDGATFNGQIPDPSKFMGGYSYK</sequence>
<dbReference type="EMBL" id="HBEZ01018589">
    <property type="protein sequence ID" value="CAD8632552.1"/>
    <property type="molecule type" value="Transcribed_RNA"/>
</dbReference>
<dbReference type="GO" id="GO:0051082">
    <property type="term" value="F:unfolded protein binding"/>
    <property type="evidence" value="ECO:0007669"/>
    <property type="project" value="TreeGrafter"/>
</dbReference>
<reference evidence="3" key="1">
    <citation type="submission" date="2021-01" db="EMBL/GenBank/DDBJ databases">
        <authorList>
            <person name="Corre E."/>
            <person name="Pelletier E."/>
            <person name="Niang G."/>
            <person name="Scheremetjew M."/>
            <person name="Finn R."/>
            <person name="Kale V."/>
            <person name="Holt S."/>
            <person name="Cochrane G."/>
            <person name="Meng A."/>
            <person name="Brown T."/>
            <person name="Cohen L."/>
        </authorList>
    </citation>
    <scope>NUCLEOTIDE SEQUENCE</scope>
    <source>
        <strain evidence="3">CCAP979/52</strain>
    </source>
</reference>
<dbReference type="SUPFAM" id="SSF49764">
    <property type="entry name" value="HSP20-like chaperones"/>
    <property type="match status" value="1"/>
</dbReference>
<protein>
    <recommendedName>
        <fullName evidence="2">CS domain-containing protein</fullName>
    </recommendedName>
</protein>
<dbReference type="GO" id="GO:0006457">
    <property type="term" value="P:protein folding"/>
    <property type="evidence" value="ECO:0007669"/>
    <property type="project" value="TreeGrafter"/>
</dbReference>
<dbReference type="PANTHER" id="PTHR12356">
    <property type="entry name" value="NUCLEAR MOVEMENT PROTEIN NUDC"/>
    <property type="match status" value="1"/>
</dbReference>
<dbReference type="PANTHER" id="PTHR12356:SF18">
    <property type="entry name" value="NUDC DOMAIN-CONTAINING PROTEIN 2"/>
    <property type="match status" value="1"/>
</dbReference>
<organism evidence="3">
    <name type="scientific">Cryptomonas curvata</name>
    <dbReference type="NCBI Taxonomy" id="233186"/>
    <lineage>
        <taxon>Eukaryota</taxon>
        <taxon>Cryptophyceae</taxon>
        <taxon>Cryptomonadales</taxon>
        <taxon>Cryptomonadaceae</taxon>
        <taxon>Cryptomonas</taxon>
    </lineage>
</organism>
<dbReference type="AlphaFoldDB" id="A0A7S0QGJ7"/>
<dbReference type="InterPro" id="IPR007052">
    <property type="entry name" value="CS_dom"/>
</dbReference>
<gene>
    <name evidence="3" type="ORF">CCUR1050_LOCUS10233</name>
</gene>
<feature type="compositionally biased region" description="Basic and acidic residues" evidence="1">
    <location>
        <begin position="1"/>
        <end position="14"/>
    </location>
</feature>
<evidence type="ECO:0000313" key="3">
    <source>
        <dbReference type="EMBL" id="CAD8632552.1"/>
    </source>
</evidence>
<proteinExistence type="predicted"/>
<accession>A0A7S0QGJ7</accession>
<dbReference type="GO" id="GO:0005737">
    <property type="term" value="C:cytoplasm"/>
    <property type="evidence" value="ECO:0007669"/>
    <property type="project" value="TreeGrafter"/>
</dbReference>
<dbReference type="InterPro" id="IPR037898">
    <property type="entry name" value="NudC_fam"/>
</dbReference>
<dbReference type="Gene3D" id="1.20.5.740">
    <property type="entry name" value="Single helix bin"/>
    <property type="match status" value="1"/>
</dbReference>
<evidence type="ECO:0000259" key="2">
    <source>
        <dbReference type="PROSITE" id="PS51203"/>
    </source>
</evidence>
<dbReference type="CDD" id="cd06467">
    <property type="entry name" value="p23_NUDC_like"/>
    <property type="match status" value="1"/>
</dbReference>
<name>A0A7S0QGJ7_9CRYP</name>
<evidence type="ECO:0000256" key="1">
    <source>
        <dbReference type="SAM" id="MobiDB-lite"/>
    </source>
</evidence>
<feature type="domain" description="CS" evidence="2">
    <location>
        <begin position="81"/>
        <end position="170"/>
    </location>
</feature>